<reference evidence="2" key="1">
    <citation type="submission" date="2015-07" db="EMBL/GenBank/DDBJ databases">
        <title>Adaptation to a free-living lifestyle via gene acquisitions in the diplomonad Trepomonas sp. PC1.</title>
        <authorList>
            <person name="Xu F."/>
            <person name="Jerlstrom-Hultqvist J."/>
            <person name="Kolisko M."/>
            <person name="Simpson A.G.B."/>
            <person name="Roger A.J."/>
            <person name="Svard S.G."/>
            <person name="Andersson J.O."/>
        </authorList>
    </citation>
    <scope>NUCLEOTIDE SEQUENCE</scope>
    <source>
        <strain evidence="2">PC1</strain>
    </source>
</reference>
<evidence type="ECO:0000256" key="1">
    <source>
        <dbReference type="SAM" id="Coils"/>
    </source>
</evidence>
<feature type="coiled-coil region" evidence="1">
    <location>
        <begin position="86"/>
        <end position="193"/>
    </location>
</feature>
<dbReference type="AlphaFoldDB" id="A0A146JW41"/>
<dbReference type="EMBL" id="GDID01007826">
    <property type="protein sequence ID" value="JAP88780.1"/>
    <property type="molecule type" value="Transcribed_RNA"/>
</dbReference>
<name>A0A146JW41_9EUKA</name>
<sequence length="321" mass="36956">EIFIQLSAIAELYGISITNQATAVGEIADYIQSLEEEIATQDQTFLKLNEELSKIIVSSSATPSKINVLCDRILNNVRIVQNLFSSNKILQENKQLKKQINQLNEIIIGFQQSPRMSSLDQNELQNLREQLKKNQLMNNQLATERDNILDQLQALQTENARQLSLSQYEEQKVKHLLHQVQEQQERIFELESTQSTSQALIASQRSPPKASKLNLIQQDLDIKLSAPRMEKAPQREMTQLFRPVTDQPVAMDRDISCIEKAKIDPRESIIRTPDQLKHNRNSIQQHINLMSKDKKTVVKTKQMVDKNKLTKQQIDKIKKLL</sequence>
<evidence type="ECO:0000313" key="2">
    <source>
        <dbReference type="EMBL" id="JAP88780.1"/>
    </source>
</evidence>
<proteinExistence type="predicted"/>
<organism evidence="2">
    <name type="scientific">Trepomonas sp. PC1</name>
    <dbReference type="NCBI Taxonomy" id="1076344"/>
    <lineage>
        <taxon>Eukaryota</taxon>
        <taxon>Metamonada</taxon>
        <taxon>Diplomonadida</taxon>
        <taxon>Hexamitidae</taxon>
        <taxon>Hexamitinae</taxon>
        <taxon>Trepomonas</taxon>
    </lineage>
</organism>
<protein>
    <submittedName>
        <fullName evidence="2">Uncharacterized protein</fullName>
    </submittedName>
</protein>
<feature type="non-terminal residue" evidence="2">
    <location>
        <position position="1"/>
    </location>
</feature>
<accession>A0A146JW41</accession>
<keyword evidence="1" id="KW-0175">Coiled coil</keyword>
<feature type="non-terminal residue" evidence="2">
    <location>
        <position position="321"/>
    </location>
</feature>
<gene>
    <name evidence="2" type="ORF">TPC1_31725</name>
</gene>